<evidence type="ECO:0000259" key="3">
    <source>
        <dbReference type="PROSITE" id="PS50942"/>
    </source>
</evidence>
<dbReference type="PANTHER" id="PTHR12276:SF45">
    <property type="entry name" value="CLATHRIN INTERACTOR 1"/>
    <property type="match status" value="1"/>
</dbReference>
<dbReference type="GO" id="GO:0005768">
    <property type="term" value="C:endosome"/>
    <property type="evidence" value="ECO:0007669"/>
    <property type="project" value="TreeGrafter"/>
</dbReference>
<dbReference type="CDD" id="cd16992">
    <property type="entry name" value="ENTH_Ent3"/>
    <property type="match status" value="1"/>
</dbReference>
<feature type="compositionally biased region" description="Low complexity" evidence="2">
    <location>
        <begin position="317"/>
        <end position="334"/>
    </location>
</feature>
<organism evidence="4 5">
    <name type="scientific">Calocera viscosa (strain TUFC12733)</name>
    <dbReference type="NCBI Taxonomy" id="1330018"/>
    <lineage>
        <taxon>Eukaryota</taxon>
        <taxon>Fungi</taxon>
        <taxon>Dikarya</taxon>
        <taxon>Basidiomycota</taxon>
        <taxon>Agaricomycotina</taxon>
        <taxon>Dacrymycetes</taxon>
        <taxon>Dacrymycetales</taxon>
        <taxon>Dacrymycetaceae</taxon>
        <taxon>Calocera</taxon>
    </lineage>
</organism>
<dbReference type="GO" id="GO:0005886">
    <property type="term" value="C:plasma membrane"/>
    <property type="evidence" value="ECO:0007669"/>
    <property type="project" value="TreeGrafter"/>
</dbReference>
<reference evidence="4 5" key="1">
    <citation type="journal article" date="2016" name="Mol. Biol. Evol.">
        <title>Comparative Genomics of Early-Diverging Mushroom-Forming Fungi Provides Insights into the Origins of Lignocellulose Decay Capabilities.</title>
        <authorList>
            <person name="Nagy L.G."/>
            <person name="Riley R."/>
            <person name="Tritt A."/>
            <person name="Adam C."/>
            <person name="Daum C."/>
            <person name="Floudas D."/>
            <person name="Sun H."/>
            <person name="Yadav J.S."/>
            <person name="Pangilinan J."/>
            <person name="Larsson K.H."/>
            <person name="Matsuura K."/>
            <person name="Barry K."/>
            <person name="Labutti K."/>
            <person name="Kuo R."/>
            <person name="Ohm R.A."/>
            <person name="Bhattacharya S.S."/>
            <person name="Shirouzu T."/>
            <person name="Yoshinaga Y."/>
            <person name="Martin F.M."/>
            <person name="Grigoriev I.V."/>
            <person name="Hibbett D.S."/>
        </authorList>
    </citation>
    <scope>NUCLEOTIDE SEQUENCE [LARGE SCALE GENOMIC DNA]</scope>
    <source>
        <strain evidence="4 5">TUFC12733</strain>
    </source>
</reference>
<dbReference type="InterPro" id="IPR008942">
    <property type="entry name" value="ENTH_VHS"/>
</dbReference>
<keyword evidence="5" id="KW-1185">Reference proteome</keyword>
<evidence type="ECO:0000256" key="1">
    <source>
        <dbReference type="SAM" id="Coils"/>
    </source>
</evidence>
<evidence type="ECO:0000313" key="4">
    <source>
        <dbReference type="EMBL" id="KZO96757.1"/>
    </source>
</evidence>
<dbReference type="GO" id="GO:0030276">
    <property type="term" value="F:clathrin binding"/>
    <property type="evidence" value="ECO:0007669"/>
    <property type="project" value="TreeGrafter"/>
</dbReference>
<dbReference type="GO" id="GO:0005829">
    <property type="term" value="C:cytosol"/>
    <property type="evidence" value="ECO:0007669"/>
    <property type="project" value="GOC"/>
</dbReference>
<dbReference type="InterPro" id="IPR013809">
    <property type="entry name" value="ENTH"/>
</dbReference>
<feature type="region of interest" description="Disordered" evidence="2">
    <location>
        <begin position="241"/>
        <end position="285"/>
    </location>
</feature>
<dbReference type="OrthoDB" id="4033880at2759"/>
<dbReference type="STRING" id="1330018.A0A167MIS8"/>
<evidence type="ECO:0000313" key="5">
    <source>
        <dbReference type="Proteomes" id="UP000076738"/>
    </source>
</evidence>
<dbReference type="GO" id="GO:0006897">
    <property type="term" value="P:endocytosis"/>
    <property type="evidence" value="ECO:0007669"/>
    <property type="project" value="TreeGrafter"/>
</dbReference>
<evidence type="ECO:0000256" key="2">
    <source>
        <dbReference type="SAM" id="MobiDB-lite"/>
    </source>
</evidence>
<dbReference type="AlphaFoldDB" id="A0A167MIS8"/>
<dbReference type="GO" id="GO:0005543">
    <property type="term" value="F:phospholipid binding"/>
    <property type="evidence" value="ECO:0007669"/>
    <property type="project" value="TreeGrafter"/>
</dbReference>
<dbReference type="SMART" id="SM00273">
    <property type="entry name" value="ENTH"/>
    <property type="match status" value="1"/>
</dbReference>
<dbReference type="GO" id="GO:0006895">
    <property type="term" value="P:Golgi to endosome transport"/>
    <property type="evidence" value="ECO:0007669"/>
    <property type="project" value="TreeGrafter"/>
</dbReference>
<dbReference type="FunFam" id="1.25.40.90:FF:000006">
    <property type="entry name" value="Clathrin interactor 1"/>
    <property type="match status" value="1"/>
</dbReference>
<feature type="region of interest" description="Disordered" evidence="2">
    <location>
        <begin position="315"/>
        <end position="336"/>
    </location>
</feature>
<dbReference type="PANTHER" id="PTHR12276">
    <property type="entry name" value="EPSIN/ENT-RELATED"/>
    <property type="match status" value="1"/>
</dbReference>
<sequence>MDRLEQLGNQISQISMYDIKSFYNQAKNMVLNVSEMEAKVREATNDDAWGASSTLMQEIAQGTFNFQQFNEIMPSIYNRFMEKEARQWRQIYKALQLLEYIVKHGSERVVDDARAHLSTIKMLRNFHYIDDKGKDQGINIRNRSRELAELLQDVEKIRTERRKAKANRTKYIGTGNDASSFGSSGRYGGFGSDSMGSGGGGGSYSGYGNDNAGYGGSSYDQDYSGSGSGFRDQTSRRQFDEYDAGEDEDAAPRRSNSITQSRHSTTGRTSDAVAPPPPPSASKPKEVSLLDVFDDDIPSISAPAAAPAADFDDFDDFQAAPMSPQASAPALPSKPVAPKAAGGGLFDLLDSTPAPTKATYTAPPIMASIAHTSRPSMSAGPMPSFTSMNSSMLSPTLTSGPKIGTPAAAPAAAAKPASGGAFDDLWNMSLGSSAPKPTAPSSNNGNKTMLDLQREKAQSSLWGQSSGAGAAKPAGTGTFDDLLL</sequence>
<dbReference type="Pfam" id="PF01417">
    <property type="entry name" value="ENTH"/>
    <property type="match status" value="1"/>
</dbReference>
<dbReference type="EMBL" id="KV417282">
    <property type="protein sequence ID" value="KZO96757.1"/>
    <property type="molecule type" value="Genomic_DNA"/>
</dbReference>
<feature type="coiled-coil region" evidence="1">
    <location>
        <begin position="140"/>
        <end position="167"/>
    </location>
</feature>
<gene>
    <name evidence="4" type="ORF">CALVIDRAFT_536685</name>
</gene>
<dbReference type="SUPFAM" id="SSF48464">
    <property type="entry name" value="ENTH/VHS domain"/>
    <property type="match status" value="1"/>
</dbReference>
<proteinExistence type="predicted"/>
<accession>A0A167MIS8</accession>
<feature type="compositionally biased region" description="Polar residues" evidence="2">
    <location>
        <begin position="254"/>
        <end position="269"/>
    </location>
</feature>
<feature type="region of interest" description="Disordered" evidence="2">
    <location>
        <begin position="428"/>
        <end position="484"/>
    </location>
</feature>
<feature type="domain" description="ENTH" evidence="3">
    <location>
        <begin position="28"/>
        <end position="161"/>
    </location>
</feature>
<dbReference type="GO" id="GO:0030125">
    <property type="term" value="C:clathrin vesicle coat"/>
    <property type="evidence" value="ECO:0007669"/>
    <property type="project" value="TreeGrafter"/>
</dbReference>
<dbReference type="Proteomes" id="UP000076738">
    <property type="component" value="Unassembled WGS sequence"/>
</dbReference>
<dbReference type="Gene3D" id="1.25.40.90">
    <property type="match status" value="1"/>
</dbReference>
<dbReference type="PROSITE" id="PS50942">
    <property type="entry name" value="ENTH"/>
    <property type="match status" value="1"/>
</dbReference>
<protein>
    <submittedName>
        <fullName evidence="4">ENTH-domain-containing protein</fullName>
    </submittedName>
</protein>
<keyword evidence="1" id="KW-0175">Coiled coil</keyword>
<feature type="compositionally biased region" description="Low complexity" evidence="2">
    <location>
        <begin position="467"/>
        <end position="478"/>
    </location>
</feature>
<name>A0A167MIS8_CALVF</name>